<accession>A0ABV1W630</accession>
<gene>
    <name evidence="1" type="ORF">ABT317_22380</name>
</gene>
<keyword evidence="2" id="KW-1185">Reference proteome</keyword>
<reference evidence="1 2" key="1">
    <citation type="submission" date="2024-06" db="EMBL/GenBank/DDBJ databases">
        <title>The Natural Products Discovery Center: Release of the First 8490 Sequenced Strains for Exploring Actinobacteria Biosynthetic Diversity.</title>
        <authorList>
            <person name="Kalkreuter E."/>
            <person name="Kautsar S.A."/>
            <person name="Yang D."/>
            <person name="Bader C.D."/>
            <person name="Teijaro C.N."/>
            <person name="Fluegel L."/>
            <person name="Davis C.M."/>
            <person name="Simpson J.R."/>
            <person name="Lauterbach L."/>
            <person name="Steele A.D."/>
            <person name="Gui C."/>
            <person name="Meng S."/>
            <person name="Li G."/>
            <person name="Viehrig K."/>
            <person name="Ye F."/>
            <person name="Su P."/>
            <person name="Kiefer A.F."/>
            <person name="Nichols A."/>
            <person name="Cepeda A.J."/>
            <person name="Yan W."/>
            <person name="Fan B."/>
            <person name="Jiang Y."/>
            <person name="Adhikari A."/>
            <person name="Zheng C.-J."/>
            <person name="Schuster L."/>
            <person name="Cowan T.M."/>
            <person name="Smanski M.J."/>
            <person name="Chevrette M.G."/>
            <person name="De Carvalho L.P.S."/>
            <person name="Shen B."/>
        </authorList>
    </citation>
    <scope>NUCLEOTIDE SEQUENCE [LARGE SCALE GENOMIC DNA]</scope>
    <source>
        <strain evidence="1 2">NPDC000634</strain>
    </source>
</reference>
<name>A0ABV1W630_9ACTN</name>
<proteinExistence type="predicted"/>
<dbReference type="Proteomes" id="UP001458415">
    <property type="component" value="Unassembled WGS sequence"/>
</dbReference>
<evidence type="ECO:0000313" key="1">
    <source>
        <dbReference type="EMBL" id="MER6979645.1"/>
    </source>
</evidence>
<evidence type="ECO:0000313" key="2">
    <source>
        <dbReference type="Proteomes" id="UP001458415"/>
    </source>
</evidence>
<sequence length="98" mass="10292">MSPQDCEDFATAVGKIAGIAAKSLHESFPHLDLDGLVETFTRPHALNMLGTRYLSGLDRGLSAGEAAAEAGTALIRAWAEARLAARAQLDREKAAASV</sequence>
<organism evidence="1 2">
    <name type="scientific">Streptomyces carpinensis</name>
    <dbReference type="NCBI Taxonomy" id="66369"/>
    <lineage>
        <taxon>Bacteria</taxon>
        <taxon>Bacillati</taxon>
        <taxon>Actinomycetota</taxon>
        <taxon>Actinomycetes</taxon>
        <taxon>Kitasatosporales</taxon>
        <taxon>Streptomycetaceae</taxon>
        <taxon>Streptomyces</taxon>
    </lineage>
</organism>
<protein>
    <submittedName>
        <fullName evidence="1">Uncharacterized protein</fullName>
    </submittedName>
</protein>
<dbReference type="RefSeq" id="WP_086728860.1">
    <property type="nucleotide sequence ID" value="NZ_MUBM01000268.1"/>
</dbReference>
<comment type="caution">
    <text evidence="1">The sequence shown here is derived from an EMBL/GenBank/DDBJ whole genome shotgun (WGS) entry which is preliminary data.</text>
</comment>
<dbReference type="EMBL" id="JBEPCU010000406">
    <property type="protein sequence ID" value="MER6979645.1"/>
    <property type="molecule type" value="Genomic_DNA"/>
</dbReference>